<dbReference type="Gene3D" id="3.40.50.1820">
    <property type="entry name" value="alpha/beta hydrolase"/>
    <property type="match status" value="2"/>
</dbReference>
<evidence type="ECO:0000313" key="2">
    <source>
        <dbReference type="EMBL" id="EFU22327.1"/>
    </source>
</evidence>
<dbReference type="EMBL" id="AECT01000018">
    <property type="protein sequence ID" value="EFU22327.1"/>
    <property type="molecule type" value="Genomic_DNA"/>
</dbReference>
<dbReference type="Proteomes" id="UP000002973">
    <property type="component" value="Unassembled WGS sequence"/>
</dbReference>
<dbReference type="PANTHER" id="PTHR43798">
    <property type="entry name" value="MONOACYLGLYCEROL LIPASE"/>
    <property type="match status" value="1"/>
</dbReference>
<protein>
    <recommendedName>
        <fullName evidence="1">AB hydrolase-1 domain-containing protein</fullName>
    </recommendedName>
</protein>
<reference evidence="2 3" key="1">
    <citation type="submission" date="2010-11" db="EMBL/GenBank/DDBJ databases">
        <authorList>
            <person name="Weinstock G."/>
            <person name="Sodergren E."/>
            <person name="Clifton S."/>
            <person name="Fulton L."/>
            <person name="Fulton B."/>
            <person name="Courtney L."/>
            <person name="Fronick C."/>
            <person name="Harrison M."/>
            <person name="Strong C."/>
            <person name="Farmer C."/>
            <person name="Delahaunty K."/>
            <person name="Markovic C."/>
            <person name="Hall O."/>
            <person name="Minx P."/>
            <person name="Tomlinson C."/>
            <person name="Mitreva M."/>
            <person name="Hou S."/>
            <person name="Chen J."/>
            <person name="Wollam A."/>
            <person name="Pepin K.H."/>
            <person name="Johnson M."/>
            <person name="Bhonagiri V."/>
            <person name="Zhang X."/>
            <person name="Suruliraj S."/>
            <person name="Warren W."/>
            <person name="Chinwalla A."/>
            <person name="Mardis E.R."/>
            <person name="Wilson R.K."/>
        </authorList>
    </citation>
    <scope>NUCLEOTIDE SEQUENCE [LARGE SCALE GENOMIC DNA]</scope>
    <source>
        <strain evidence="2 3">F0211</strain>
    </source>
</reference>
<dbReference type="InterPro" id="IPR050266">
    <property type="entry name" value="AB_hydrolase_sf"/>
</dbReference>
<dbReference type="AlphaFoldDB" id="E6J1C8"/>
<dbReference type="SUPFAM" id="SSF53474">
    <property type="entry name" value="alpha/beta-Hydrolases"/>
    <property type="match status" value="1"/>
</dbReference>
<comment type="caution">
    <text evidence="2">The sequence shown here is derived from an EMBL/GenBank/DDBJ whole genome shotgun (WGS) entry which is preliminary data.</text>
</comment>
<dbReference type="InterPro" id="IPR029058">
    <property type="entry name" value="AB_hydrolase_fold"/>
</dbReference>
<dbReference type="InterPro" id="IPR000073">
    <property type="entry name" value="AB_hydrolase_1"/>
</dbReference>
<organism evidence="2 3">
    <name type="scientific">Streptococcus anginosus F0211</name>
    <dbReference type="NCBI Taxonomy" id="706437"/>
    <lineage>
        <taxon>Bacteria</taxon>
        <taxon>Bacillati</taxon>
        <taxon>Bacillota</taxon>
        <taxon>Bacilli</taxon>
        <taxon>Lactobacillales</taxon>
        <taxon>Streptococcaceae</taxon>
        <taxon>Streptococcus</taxon>
        <taxon>Streptococcus anginosus group</taxon>
    </lineage>
</organism>
<evidence type="ECO:0000259" key="1">
    <source>
        <dbReference type="Pfam" id="PF12697"/>
    </source>
</evidence>
<sequence length="232" mass="26025">MIDFNRFTLTIVPISFVENKKESLMKIIFLHGLGQDKHSWDKVRELLPQYDTEALDLFYTNNNIITVSQLEQHLCQELQAINEPFVLVGLSLGGTLALKVGQQFPQLQALVLSGTQYKLSSNLLYKLQLLIFSCLPDSLFKKEGLHKKSFVGLLKDLKNLDLSSQLSAIQLPSLIICGSKDWPNLPSSKKLAAALPQADFVTLSGGNHTLNTDHPQEMATMIERFILQNCEI</sequence>
<feature type="domain" description="AB hydrolase-1" evidence="1">
    <location>
        <begin position="27"/>
        <end position="219"/>
    </location>
</feature>
<proteinExistence type="predicted"/>
<accession>E6J1C8</accession>
<dbReference type="eggNOG" id="COG2267">
    <property type="taxonomic scope" value="Bacteria"/>
</dbReference>
<name>E6J1C8_STRAP</name>
<gene>
    <name evidence="2" type="ORF">HMPREF0813_01053</name>
</gene>
<evidence type="ECO:0000313" key="3">
    <source>
        <dbReference type="Proteomes" id="UP000002973"/>
    </source>
</evidence>
<dbReference type="Pfam" id="PF12697">
    <property type="entry name" value="Abhydrolase_6"/>
    <property type="match status" value="1"/>
</dbReference>